<dbReference type="AlphaFoldDB" id="A0A395IW76"/>
<evidence type="ECO:0000256" key="1">
    <source>
        <dbReference type="SAM" id="MobiDB-lite"/>
    </source>
</evidence>
<reference evidence="2 3" key="1">
    <citation type="submission" date="2018-06" db="EMBL/GenBank/DDBJ databases">
        <title>Genome Sequence of the Brown Rot Fungal Pathogen Monilinia fructigena.</title>
        <authorList>
            <person name="Landi L."/>
            <person name="De Miccolis Angelini R.M."/>
            <person name="Pollastro S."/>
            <person name="Abate D."/>
            <person name="Faretra F."/>
            <person name="Romanazzi G."/>
        </authorList>
    </citation>
    <scope>NUCLEOTIDE SEQUENCE [LARGE SCALE GENOMIC DNA]</scope>
    <source>
        <strain evidence="2 3">Mfrg269</strain>
    </source>
</reference>
<feature type="region of interest" description="Disordered" evidence="1">
    <location>
        <begin position="1"/>
        <end position="32"/>
    </location>
</feature>
<gene>
    <name evidence="2" type="ORF">DID88_001977</name>
</gene>
<dbReference type="Proteomes" id="UP000249056">
    <property type="component" value="Unassembled WGS sequence"/>
</dbReference>
<organism evidence="2 3">
    <name type="scientific">Monilinia fructigena</name>
    <dbReference type="NCBI Taxonomy" id="38457"/>
    <lineage>
        <taxon>Eukaryota</taxon>
        <taxon>Fungi</taxon>
        <taxon>Dikarya</taxon>
        <taxon>Ascomycota</taxon>
        <taxon>Pezizomycotina</taxon>
        <taxon>Leotiomycetes</taxon>
        <taxon>Helotiales</taxon>
        <taxon>Sclerotiniaceae</taxon>
        <taxon>Monilinia</taxon>
    </lineage>
</organism>
<dbReference type="EMBL" id="QKRW01000014">
    <property type="protein sequence ID" value="RAL64502.1"/>
    <property type="molecule type" value="Genomic_DNA"/>
</dbReference>
<name>A0A395IW76_9HELO</name>
<evidence type="ECO:0000313" key="2">
    <source>
        <dbReference type="EMBL" id="RAL64502.1"/>
    </source>
</evidence>
<protein>
    <submittedName>
        <fullName evidence="2">Uncharacterized protein</fullName>
    </submittedName>
</protein>
<proteinExistence type="predicted"/>
<keyword evidence="3" id="KW-1185">Reference proteome</keyword>
<evidence type="ECO:0000313" key="3">
    <source>
        <dbReference type="Proteomes" id="UP000249056"/>
    </source>
</evidence>
<accession>A0A395IW76</accession>
<comment type="caution">
    <text evidence="2">The sequence shown here is derived from an EMBL/GenBank/DDBJ whole genome shotgun (WGS) entry which is preliminary data.</text>
</comment>
<dbReference type="OrthoDB" id="3533442at2759"/>
<sequence>MADNKDKGKGSGQGEKVSPGSSAKDASSPEKKLSAVLETLNASIEGFKSIGRRLEGVIEAFNESTRELRKPDEKLASAIEAFTESTKESRESNEKLQGAIQELTNSIEKLVPDKNLSSSIDDIVKFTGELKTVDNRLTNVVEKLLESTDRFRESDEKISSVVQTIVTSMKEPRVRDKYDIALNRAALEAVDGKPAFVGLIHLEHSSKSDENPNVWQGITLHALDRPFTVRVLVQHIQTVISNLHPKRPTSGIELTKVSLIWDKVGMQKNPSFTGEYQVRGRGEADESGQENALVSDSLDAMMVRGGYGHIYVKYRLDKVDHAAWCGREKSVEME</sequence>
<dbReference type="Gene3D" id="1.10.287.950">
    <property type="entry name" value="Methyl-accepting chemotaxis protein"/>
    <property type="match status" value="1"/>
</dbReference>